<dbReference type="InterPro" id="IPR003148">
    <property type="entry name" value="RCK_N"/>
</dbReference>
<keyword evidence="1" id="KW-0633">Potassium transport</keyword>
<feature type="domain" description="RCK N-terminal" evidence="3">
    <location>
        <begin position="3"/>
        <end position="124"/>
    </location>
</feature>
<evidence type="ECO:0000256" key="1">
    <source>
        <dbReference type="ARBA" id="ARBA00022538"/>
    </source>
</evidence>
<dbReference type="PRINTS" id="PR00335">
    <property type="entry name" value="KUPTAKETRKA"/>
</dbReference>
<dbReference type="SUPFAM" id="SSF51735">
    <property type="entry name" value="NAD(P)-binding Rossmann-fold domains"/>
    <property type="match status" value="1"/>
</dbReference>
<comment type="caution">
    <text evidence="4">The sequence shown here is derived from an EMBL/GenBank/DDBJ whole genome shotgun (WGS) entry which is preliminary data.</text>
</comment>
<evidence type="ECO:0000313" key="5">
    <source>
        <dbReference type="Proteomes" id="UP001568698"/>
    </source>
</evidence>
<dbReference type="InterPro" id="IPR006036">
    <property type="entry name" value="K_uptake_TrkA"/>
</dbReference>
<protein>
    <submittedName>
        <fullName evidence="4">TrkA family potassium uptake protein</fullName>
    </submittedName>
</protein>
<dbReference type="InterPro" id="IPR050721">
    <property type="entry name" value="Trk_Ktr_HKT_K-transport"/>
</dbReference>
<accession>A0ABV4K7W4</accession>
<gene>
    <name evidence="4" type="ORF">AB6M95_14215</name>
</gene>
<evidence type="ECO:0000259" key="3">
    <source>
        <dbReference type="PROSITE" id="PS51201"/>
    </source>
</evidence>
<dbReference type="EMBL" id="JBGLYH010000045">
    <property type="protein sequence ID" value="MEZ7197907.1"/>
    <property type="molecule type" value="Genomic_DNA"/>
</dbReference>
<keyword evidence="2" id="KW-0630">Potassium</keyword>
<organism evidence="4 5">
    <name type="scientific">Pseudodesulfovibrio karagichevae</name>
    <dbReference type="NCBI Taxonomy" id="3239305"/>
    <lineage>
        <taxon>Bacteria</taxon>
        <taxon>Pseudomonadati</taxon>
        <taxon>Thermodesulfobacteriota</taxon>
        <taxon>Desulfovibrionia</taxon>
        <taxon>Desulfovibrionales</taxon>
        <taxon>Desulfovibrionaceae</taxon>
    </lineage>
</organism>
<dbReference type="Gene3D" id="3.40.50.720">
    <property type="entry name" value="NAD(P)-binding Rossmann-like Domain"/>
    <property type="match status" value="1"/>
</dbReference>
<reference evidence="4 5" key="1">
    <citation type="submission" date="2024-08" db="EMBL/GenBank/DDBJ databases">
        <title>Sulfate-reducing bacteria isolated from formation water of the oil field in Kazakhstan and description of Pseudodesulfovibrio sp.</title>
        <authorList>
            <person name="Bidzhieva S.K."/>
            <person name="Tourova T.P."/>
            <person name="Grouzdev D.S."/>
            <person name="Beletsky A.V."/>
            <person name="Sokolova D.S."/>
            <person name="Samigullina S.R."/>
            <person name="Poltaraus A.B."/>
            <person name="Avtukh A.N."/>
            <person name="Tereshina V.M."/>
            <person name="Zhaparov N.S."/>
            <person name="Mardanov A.V."/>
            <person name="Nazina T.N."/>
        </authorList>
    </citation>
    <scope>NUCLEOTIDE SEQUENCE [LARGE SCALE GENOMIC DNA]</scope>
    <source>
        <strain evidence="4 5">9FUS</strain>
    </source>
</reference>
<evidence type="ECO:0000313" key="4">
    <source>
        <dbReference type="EMBL" id="MEZ7197907.1"/>
    </source>
</evidence>
<evidence type="ECO:0000256" key="2">
    <source>
        <dbReference type="ARBA" id="ARBA00022958"/>
    </source>
</evidence>
<dbReference type="Proteomes" id="UP001568698">
    <property type="component" value="Unassembled WGS sequence"/>
</dbReference>
<dbReference type="RefSeq" id="WP_371387407.1">
    <property type="nucleotide sequence ID" value="NZ_JBGLYH010000045.1"/>
</dbReference>
<name>A0ABV4K7W4_9BACT</name>
<dbReference type="Pfam" id="PF02254">
    <property type="entry name" value="TrkA_N"/>
    <property type="match status" value="1"/>
</dbReference>
<keyword evidence="5" id="KW-1185">Reference proteome</keyword>
<keyword evidence="1" id="KW-0813">Transport</keyword>
<dbReference type="PANTHER" id="PTHR43833">
    <property type="entry name" value="POTASSIUM CHANNEL PROTEIN 2-RELATED-RELATED"/>
    <property type="match status" value="1"/>
</dbReference>
<dbReference type="InterPro" id="IPR036291">
    <property type="entry name" value="NAD(P)-bd_dom_sf"/>
</dbReference>
<proteinExistence type="predicted"/>
<dbReference type="PANTHER" id="PTHR43833:SF8">
    <property type="entry name" value="TRK SYSTEM POTASSIUM UPTAKE PROTEIN TRKA"/>
    <property type="match status" value="1"/>
</dbReference>
<dbReference type="PROSITE" id="PS51201">
    <property type="entry name" value="RCK_N"/>
    <property type="match status" value="1"/>
</dbReference>
<keyword evidence="1" id="KW-0406">Ion transport</keyword>
<sequence>MTNDHYVVIVGCGRVGSLLANKLSGAGNSLVVIDIDESTFDDLSAEFSGFRLAGDATQVALLREAKLQKADTLIATTHDDNVNLMVAQVAKNIFKTPLVMARVYDPKREQVYQRLGIKTICPTSVAASLFMEALAGEADRAKESAS</sequence>